<dbReference type="OrthoDB" id="406838at2759"/>
<dbReference type="InterPro" id="IPR024653">
    <property type="entry name" value="Peptidase_M10/M27/M57"/>
</dbReference>
<sequence length="283" mass="31507">MPHQQETINPARANFFHELKVVVDDPEKLKTLDPESITASQLQNLLPAASSSTSKPAKYICSTEKPMPATFAGNARVAALQVGFEKIIPRWKIGPNKTVNFAAFQNGYPKPELALLAATKLKEAADEWNALELGVQFKWVADIEDAAFVLSYAGEQGGVLAAAFFPNDLDLNVLNVYETAFQAPNVQYLKNIFLHELGHVLGFRHEFAPELEDTKNDYTVQLGPRNPLSVMNYEFPPMIQPSDKESAKAFYRFPGKALGFKEAHPNRVDVKSLLLIRDYDANN</sequence>
<dbReference type="SUPFAM" id="SSF55486">
    <property type="entry name" value="Metalloproteases ('zincins'), catalytic domain"/>
    <property type="match status" value="1"/>
</dbReference>
<dbReference type="EMBL" id="ML732168">
    <property type="protein sequence ID" value="KAB8077436.1"/>
    <property type="molecule type" value="Genomic_DNA"/>
</dbReference>
<dbReference type="GO" id="GO:0008237">
    <property type="term" value="F:metallopeptidase activity"/>
    <property type="evidence" value="ECO:0007669"/>
    <property type="project" value="InterPro"/>
</dbReference>
<keyword evidence="2" id="KW-1185">Reference proteome</keyword>
<dbReference type="Proteomes" id="UP000326565">
    <property type="component" value="Unassembled WGS sequence"/>
</dbReference>
<gene>
    <name evidence="1" type="ORF">BDV29DRAFT_168183</name>
</gene>
<dbReference type="AlphaFoldDB" id="A0A5N5X9Y6"/>
<name>A0A5N5X9Y6_9EURO</name>
<dbReference type="Pfam" id="PF12388">
    <property type="entry name" value="Peptidase_M57"/>
    <property type="match status" value="1"/>
</dbReference>
<evidence type="ECO:0008006" key="3">
    <source>
        <dbReference type="Google" id="ProtNLM"/>
    </source>
</evidence>
<evidence type="ECO:0000313" key="2">
    <source>
        <dbReference type="Proteomes" id="UP000326565"/>
    </source>
</evidence>
<reference evidence="1 2" key="1">
    <citation type="submission" date="2019-04" db="EMBL/GenBank/DDBJ databases">
        <title>Friends and foes A comparative genomics study of 23 Aspergillus species from section Flavi.</title>
        <authorList>
            <consortium name="DOE Joint Genome Institute"/>
            <person name="Kjaerbolling I."/>
            <person name="Vesth T."/>
            <person name="Frisvad J.C."/>
            <person name="Nybo J.L."/>
            <person name="Theobald S."/>
            <person name="Kildgaard S."/>
            <person name="Isbrandt T."/>
            <person name="Kuo A."/>
            <person name="Sato A."/>
            <person name="Lyhne E.K."/>
            <person name="Kogle M.E."/>
            <person name="Wiebenga A."/>
            <person name="Kun R.S."/>
            <person name="Lubbers R.J."/>
            <person name="Makela M.R."/>
            <person name="Barry K."/>
            <person name="Chovatia M."/>
            <person name="Clum A."/>
            <person name="Daum C."/>
            <person name="Haridas S."/>
            <person name="He G."/>
            <person name="LaButti K."/>
            <person name="Lipzen A."/>
            <person name="Mondo S."/>
            <person name="Riley R."/>
            <person name="Salamov A."/>
            <person name="Simmons B.A."/>
            <person name="Magnuson J.K."/>
            <person name="Henrissat B."/>
            <person name="Mortensen U.H."/>
            <person name="Larsen T.O."/>
            <person name="Devries R.P."/>
            <person name="Grigoriev I.V."/>
            <person name="Machida M."/>
            <person name="Baker S.E."/>
            <person name="Andersen M.R."/>
        </authorList>
    </citation>
    <scope>NUCLEOTIDE SEQUENCE [LARGE SCALE GENOMIC DNA]</scope>
    <source>
        <strain evidence="1 2">CBS 151.66</strain>
    </source>
</reference>
<organism evidence="1 2">
    <name type="scientific">Aspergillus leporis</name>
    <dbReference type="NCBI Taxonomy" id="41062"/>
    <lineage>
        <taxon>Eukaryota</taxon>
        <taxon>Fungi</taxon>
        <taxon>Dikarya</taxon>
        <taxon>Ascomycota</taxon>
        <taxon>Pezizomycotina</taxon>
        <taxon>Eurotiomycetes</taxon>
        <taxon>Eurotiomycetidae</taxon>
        <taxon>Eurotiales</taxon>
        <taxon>Aspergillaceae</taxon>
        <taxon>Aspergillus</taxon>
        <taxon>Aspergillus subgen. Circumdati</taxon>
    </lineage>
</organism>
<dbReference type="InterPro" id="IPR024079">
    <property type="entry name" value="MetalloPept_cat_dom_sf"/>
</dbReference>
<evidence type="ECO:0000313" key="1">
    <source>
        <dbReference type="EMBL" id="KAB8077436.1"/>
    </source>
</evidence>
<dbReference type="Gene3D" id="3.40.390.10">
    <property type="entry name" value="Collagenase (Catalytic Domain)"/>
    <property type="match status" value="1"/>
</dbReference>
<proteinExistence type="predicted"/>
<protein>
    <recommendedName>
        <fullName evidence="3">Peptidase metallopeptidase domain-containing protein</fullName>
    </recommendedName>
</protein>
<dbReference type="CDD" id="cd04279">
    <property type="entry name" value="ZnMc_MMP_like_1"/>
    <property type="match status" value="1"/>
</dbReference>
<accession>A0A5N5X9Y6</accession>